<keyword evidence="3" id="KW-1185">Reference proteome</keyword>
<feature type="compositionally biased region" description="Polar residues" evidence="1">
    <location>
        <begin position="358"/>
        <end position="368"/>
    </location>
</feature>
<sequence>MQFPPPTPNFLAQPPNPFSANPFPTLPQPLNVKLNDNNFLLWKNQLLNAVIANGLRGYLDGTIMPPPQFLDHHQLQPNPAYYAWERYNRLLMCWIYSSLSEEKMGEVVSLETTHDIWSSLTRVYDSKTTARIMGLKTELQNLRKDGSSVSQYLAKIKEIADKFAAVGEPLSYRDHLAHVLDGLGSEYNAFVTSIHNRADSPSLEDVRSLLLAYEARLDKQNTVDQLNIAQANLVNLSLQHNSKRPPPKFSFPNHYKHSFPNSPISAAQSQSILGKPQSVHKWPPKPSSSKIQCQICGKLGHSAAVCYHRTNIAYHNASPQALYHHVQPSPTHPSSGHEFQHPDESWFMDSGATHHMTPDSSILCNPTPYSGGEQVTVGNGSSVQDGSSSGIA</sequence>
<dbReference type="SUPFAM" id="SSF57756">
    <property type="entry name" value="Retrovirus zinc finger-like domains"/>
    <property type="match status" value="1"/>
</dbReference>
<evidence type="ECO:0000256" key="1">
    <source>
        <dbReference type="SAM" id="MobiDB-lite"/>
    </source>
</evidence>
<evidence type="ECO:0000259" key="2">
    <source>
        <dbReference type="Pfam" id="PF22936"/>
    </source>
</evidence>
<dbReference type="InterPro" id="IPR036875">
    <property type="entry name" value="Znf_CCHC_sf"/>
</dbReference>
<evidence type="ECO:0000313" key="3">
    <source>
        <dbReference type="Proteomes" id="UP000504603"/>
    </source>
</evidence>
<evidence type="ECO:0000313" key="4">
    <source>
        <dbReference type="RefSeq" id="XP_022155181.1"/>
    </source>
</evidence>
<dbReference type="GO" id="GO:0008270">
    <property type="term" value="F:zinc ion binding"/>
    <property type="evidence" value="ECO:0007669"/>
    <property type="project" value="InterPro"/>
</dbReference>
<feature type="domain" description="Retrovirus-related Pol polyprotein from transposon TNT 1-94-like beta-barrel" evidence="2">
    <location>
        <begin position="346"/>
        <end position="384"/>
    </location>
</feature>
<dbReference type="Pfam" id="PF14223">
    <property type="entry name" value="Retrotran_gag_2"/>
    <property type="match status" value="1"/>
</dbReference>
<dbReference type="AlphaFoldDB" id="A0A6J1DQX7"/>
<feature type="region of interest" description="Disordered" evidence="1">
    <location>
        <begin position="325"/>
        <end position="392"/>
    </location>
</feature>
<protein>
    <submittedName>
        <fullName evidence="4">Uncharacterized protein LOC111022315</fullName>
    </submittedName>
</protein>
<name>A0A6J1DQX7_MOMCH</name>
<dbReference type="Proteomes" id="UP000504603">
    <property type="component" value="Unplaced"/>
</dbReference>
<feature type="compositionally biased region" description="Polar residues" evidence="1">
    <location>
        <begin position="376"/>
        <end position="392"/>
    </location>
</feature>
<accession>A0A6J1DQX7</accession>
<organism evidence="3 4">
    <name type="scientific">Momordica charantia</name>
    <name type="common">Bitter gourd</name>
    <name type="synonym">Balsam pear</name>
    <dbReference type="NCBI Taxonomy" id="3673"/>
    <lineage>
        <taxon>Eukaryota</taxon>
        <taxon>Viridiplantae</taxon>
        <taxon>Streptophyta</taxon>
        <taxon>Embryophyta</taxon>
        <taxon>Tracheophyta</taxon>
        <taxon>Spermatophyta</taxon>
        <taxon>Magnoliopsida</taxon>
        <taxon>eudicotyledons</taxon>
        <taxon>Gunneridae</taxon>
        <taxon>Pentapetalae</taxon>
        <taxon>rosids</taxon>
        <taxon>fabids</taxon>
        <taxon>Cucurbitales</taxon>
        <taxon>Cucurbitaceae</taxon>
        <taxon>Momordiceae</taxon>
        <taxon>Momordica</taxon>
    </lineage>
</organism>
<gene>
    <name evidence="4" type="primary">LOC111022315</name>
</gene>
<reference evidence="4" key="1">
    <citation type="submission" date="2025-08" db="UniProtKB">
        <authorList>
            <consortium name="RefSeq"/>
        </authorList>
    </citation>
    <scope>IDENTIFICATION</scope>
    <source>
        <strain evidence="4">OHB3-1</strain>
    </source>
</reference>
<dbReference type="RefSeq" id="XP_022155181.1">
    <property type="nucleotide sequence ID" value="XM_022299489.1"/>
</dbReference>
<dbReference type="KEGG" id="mcha:111022315"/>
<dbReference type="PANTHER" id="PTHR47481">
    <property type="match status" value="1"/>
</dbReference>
<dbReference type="GO" id="GO:0003676">
    <property type="term" value="F:nucleic acid binding"/>
    <property type="evidence" value="ECO:0007669"/>
    <property type="project" value="InterPro"/>
</dbReference>
<proteinExistence type="predicted"/>
<dbReference type="PANTHER" id="PTHR47481:SF22">
    <property type="entry name" value="RETROTRANSPOSON GAG DOMAIN-CONTAINING PROTEIN"/>
    <property type="match status" value="1"/>
</dbReference>
<dbReference type="Pfam" id="PF22936">
    <property type="entry name" value="Pol_BBD"/>
    <property type="match status" value="1"/>
</dbReference>
<dbReference type="GeneID" id="111022315"/>
<dbReference type="InterPro" id="IPR054722">
    <property type="entry name" value="PolX-like_BBD"/>
</dbReference>
<dbReference type="OrthoDB" id="1912561at2759"/>